<accession>A0A377ZC71</accession>
<evidence type="ECO:0000256" key="1">
    <source>
        <dbReference type="SAM" id="Phobius"/>
    </source>
</evidence>
<keyword evidence="1" id="KW-0812">Transmembrane</keyword>
<feature type="transmembrane region" description="Helical" evidence="1">
    <location>
        <begin position="36"/>
        <end position="56"/>
    </location>
</feature>
<sequence>MSKGTVSAAMGMLQMLIFTVGIELSKHAYELGGNGLFSLFNLLGGVLWLGLMIYFLKDKSVGNSQQG</sequence>
<dbReference type="STRING" id="1218098.GCA_001598715_04640"/>
<evidence type="ECO:0000313" key="2">
    <source>
        <dbReference type="EMBL" id="STU65960.1"/>
    </source>
</evidence>
<dbReference type="EMBL" id="UGLW01000003">
    <property type="protein sequence ID" value="STU65960.1"/>
    <property type="molecule type" value="Genomic_DNA"/>
</dbReference>
<proteinExistence type="predicted"/>
<keyword evidence="1" id="KW-1133">Transmembrane helix</keyword>
<protein>
    <submittedName>
        <fullName evidence="2">Multidrug translocase MdfA</fullName>
    </submittedName>
</protein>
<reference evidence="2 3" key="1">
    <citation type="submission" date="2018-06" db="EMBL/GenBank/DDBJ databases">
        <authorList>
            <consortium name="Pathogen Informatics"/>
            <person name="Doyle S."/>
        </authorList>
    </citation>
    <scope>NUCLEOTIDE SEQUENCE [LARGE SCALE GENOMIC DNA]</scope>
    <source>
        <strain evidence="2 3">NCTC10313</strain>
    </source>
</reference>
<dbReference type="AlphaFoldDB" id="A0A377ZC71"/>
<gene>
    <name evidence="2" type="primary">mdfA_2</name>
    <name evidence="2" type="ORF">NCTC10313_02466</name>
</gene>
<organism evidence="2 3">
    <name type="scientific">Klebsiella pneumoniae subsp. ozaenae</name>
    <dbReference type="NCBI Taxonomy" id="574"/>
    <lineage>
        <taxon>Bacteria</taxon>
        <taxon>Pseudomonadati</taxon>
        <taxon>Pseudomonadota</taxon>
        <taxon>Gammaproteobacteria</taxon>
        <taxon>Enterobacterales</taxon>
        <taxon>Enterobacteriaceae</taxon>
        <taxon>Klebsiella/Raoultella group</taxon>
        <taxon>Klebsiella</taxon>
        <taxon>Klebsiella pneumoniae complex</taxon>
    </lineage>
</organism>
<name>A0A377ZC71_KLEPO</name>
<evidence type="ECO:0000313" key="3">
    <source>
        <dbReference type="Proteomes" id="UP000254487"/>
    </source>
</evidence>
<feature type="transmembrane region" description="Helical" evidence="1">
    <location>
        <begin position="6"/>
        <end position="24"/>
    </location>
</feature>
<dbReference type="Proteomes" id="UP000254487">
    <property type="component" value="Unassembled WGS sequence"/>
</dbReference>
<keyword evidence="1" id="KW-0472">Membrane</keyword>